<accession>A0A8K1I7X8</accession>
<feature type="region of interest" description="Disordered" evidence="1">
    <location>
        <begin position="21"/>
        <end position="43"/>
    </location>
</feature>
<dbReference type="Gene3D" id="3.10.28.10">
    <property type="entry name" value="Homing endonucleases"/>
    <property type="match status" value="1"/>
</dbReference>
<reference evidence="2" key="1">
    <citation type="submission" date="2021-01" db="EMBL/GenBank/DDBJ databases">
        <authorList>
            <person name="Sun H.-H."/>
            <person name="Zhang S."/>
            <person name="Zhang Y.-J."/>
        </authorList>
    </citation>
    <scope>NUCLEOTIDE SEQUENCE</scope>
    <source>
        <strain evidence="2">CMM1</strain>
    </source>
</reference>
<dbReference type="InterPro" id="IPR027434">
    <property type="entry name" value="Homing_endonucl"/>
</dbReference>
<proteinExistence type="predicted"/>
<sequence>MINSKEEKKIREGGQIEVRRLTTSSSELENNNNGPHEVSSKDKPSINLGFIEWFVGISEAESNFICRVRKNKEGVVTGFEFVFRIALHPFLCFFLYSPVTGKIYGALLSHLFP</sequence>
<gene>
    <name evidence="2" type="primary">orf113D</name>
</gene>
<keyword evidence="2" id="KW-0255">Endonuclease</keyword>
<dbReference type="RefSeq" id="YP_010218653.1">
    <property type="nucleotide sequence ID" value="NC_058917.1"/>
</dbReference>
<keyword evidence="2" id="KW-0540">Nuclease</keyword>
<protein>
    <submittedName>
        <fullName evidence="2">LAGLIDADG endonuclease</fullName>
    </submittedName>
</protein>
<feature type="compositionally biased region" description="Low complexity" evidence="1">
    <location>
        <begin position="21"/>
        <end position="33"/>
    </location>
</feature>
<geneLocation type="mitochondrion" evidence="2"/>
<organism evidence="2">
    <name type="scientific">Morchella brunnea</name>
    <dbReference type="NCBI Taxonomy" id="1174671"/>
    <lineage>
        <taxon>Eukaryota</taxon>
        <taxon>Fungi</taxon>
        <taxon>Dikarya</taxon>
        <taxon>Ascomycota</taxon>
        <taxon>Pezizomycotina</taxon>
        <taxon>Pezizomycetes</taxon>
        <taxon>Pezizales</taxon>
        <taxon>Morchellaceae</taxon>
        <taxon>Morchella</taxon>
    </lineage>
</organism>
<dbReference type="AlphaFoldDB" id="A0A8K1I7X8"/>
<keyword evidence="2" id="KW-0378">Hydrolase</keyword>
<keyword evidence="2" id="KW-0496">Mitochondrion</keyword>
<name>A0A8K1I7X8_9PEZI</name>
<dbReference type="GO" id="GO:0004519">
    <property type="term" value="F:endonuclease activity"/>
    <property type="evidence" value="ECO:0007669"/>
    <property type="project" value="UniProtKB-KW"/>
</dbReference>
<dbReference type="GeneID" id="68665176"/>
<dbReference type="EMBL" id="MW538937">
    <property type="protein sequence ID" value="UBU98516.1"/>
    <property type="molecule type" value="Genomic_DNA"/>
</dbReference>
<evidence type="ECO:0000313" key="2">
    <source>
        <dbReference type="EMBL" id="UBU98516.1"/>
    </source>
</evidence>
<evidence type="ECO:0000256" key="1">
    <source>
        <dbReference type="SAM" id="MobiDB-lite"/>
    </source>
</evidence>